<organism evidence="2 3">
    <name type="scientific">Flavobacterium circumlabens</name>
    <dbReference type="NCBI Taxonomy" id="2133765"/>
    <lineage>
        <taxon>Bacteria</taxon>
        <taxon>Pseudomonadati</taxon>
        <taxon>Bacteroidota</taxon>
        <taxon>Flavobacteriia</taxon>
        <taxon>Flavobacteriales</taxon>
        <taxon>Flavobacteriaceae</taxon>
        <taxon>Flavobacterium</taxon>
    </lineage>
</organism>
<gene>
    <name evidence="2" type="ORF">D0809_10430</name>
</gene>
<keyword evidence="1" id="KW-0812">Transmembrane</keyword>
<feature type="transmembrane region" description="Helical" evidence="1">
    <location>
        <begin position="12"/>
        <end position="30"/>
    </location>
</feature>
<accession>A0A4Y7UEB9</accession>
<proteinExistence type="predicted"/>
<dbReference type="Proteomes" id="UP000298340">
    <property type="component" value="Unassembled WGS sequence"/>
</dbReference>
<evidence type="ECO:0000313" key="3">
    <source>
        <dbReference type="Proteomes" id="UP000298340"/>
    </source>
</evidence>
<keyword evidence="1" id="KW-1133">Transmembrane helix</keyword>
<reference evidence="2 3" key="1">
    <citation type="journal article" date="2018" name="Syst. Appl. Microbiol.">
        <title>Flavobacterium circumlabens sp. nov. and Flavobacterium cupreum sp. nov., two psychrotrophic species isolated from Antarctic environmental samples.</title>
        <authorList>
            <person name="Kralova S."/>
            <person name="Busse H.J."/>
            <person name="Svec P."/>
            <person name="Maslanova I."/>
            <person name="Stankova E."/>
            <person name="Bartak M."/>
            <person name="Sedlacek I."/>
        </authorList>
    </citation>
    <scope>NUCLEOTIDE SEQUENCE [LARGE SCALE GENOMIC DNA]</scope>
    <source>
        <strain evidence="2 3">CCM 8828</strain>
    </source>
</reference>
<dbReference type="EMBL" id="QWDN01000003">
    <property type="protein sequence ID" value="TEB44172.1"/>
    <property type="molecule type" value="Genomic_DNA"/>
</dbReference>
<feature type="transmembrane region" description="Helical" evidence="1">
    <location>
        <begin position="50"/>
        <end position="71"/>
    </location>
</feature>
<feature type="transmembrane region" description="Helical" evidence="1">
    <location>
        <begin position="83"/>
        <end position="103"/>
    </location>
</feature>
<evidence type="ECO:0000313" key="2">
    <source>
        <dbReference type="EMBL" id="TEB44172.1"/>
    </source>
</evidence>
<protein>
    <submittedName>
        <fullName evidence="2">Uncharacterized protein</fullName>
    </submittedName>
</protein>
<comment type="caution">
    <text evidence="2">The sequence shown here is derived from an EMBL/GenBank/DDBJ whole genome shotgun (WGS) entry which is preliminary data.</text>
</comment>
<name>A0A4Y7UEB9_9FLAO</name>
<dbReference type="AlphaFoldDB" id="A0A4Y7UEB9"/>
<keyword evidence="1" id="KW-0472">Membrane</keyword>
<evidence type="ECO:0000256" key="1">
    <source>
        <dbReference type="SAM" id="Phobius"/>
    </source>
</evidence>
<sequence>MSRHYFKKYKMETAFFLIMGWCGTGYPGWLRDLLKKWPPPPPDPEPWRHISIIVLGLVAGLVGGHFFSNAIAENQFFAGQRTIAAGLFAFGASNVATVIALSLKR</sequence>